<dbReference type="InterPro" id="IPR003838">
    <property type="entry name" value="ABC3_permease_C"/>
</dbReference>
<evidence type="ECO:0000256" key="5">
    <source>
        <dbReference type="ARBA" id="ARBA00023136"/>
    </source>
</evidence>
<protein>
    <submittedName>
        <fullName evidence="9">ABC transporter permease</fullName>
    </submittedName>
</protein>
<feature type="transmembrane region" description="Helical" evidence="6">
    <location>
        <begin position="391"/>
        <end position="412"/>
    </location>
</feature>
<feature type="transmembrane region" description="Helical" evidence="6">
    <location>
        <begin position="685"/>
        <end position="710"/>
    </location>
</feature>
<comment type="subcellular location">
    <subcellularLocation>
        <location evidence="1">Cell membrane</location>
        <topology evidence="1">Multi-pass membrane protein</topology>
    </subcellularLocation>
</comment>
<dbReference type="Pfam" id="PF02687">
    <property type="entry name" value="FtsX"/>
    <property type="match status" value="2"/>
</dbReference>
<keyword evidence="10" id="KW-1185">Reference proteome</keyword>
<feature type="domain" description="ABC3 transporter permease C-terminal" evidence="7">
    <location>
        <begin position="300"/>
        <end position="417"/>
    </location>
</feature>
<accession>A0A4Q1CNJ5</accession>
<feature type="transmembrane region" description="Helical" evidence="6">
    <location>
        <begin position="433"/>
        <end position="457"/>
    </location>
</feature>
<reference evidence="9 10" key="1">
    <citation type="submission" date="2019-01" db="EMBL/GenBank/DDBJ databases">
        <title>Lacibacter sp. strain TTM-7.</title>
        <authorList>
            <person name="Chen W.-M."/>
        </authorList>
    </citation>
    <scope>NUCLEOTIDE SEQUENCE [LARGE SCALE GENOMIC DNA]</scope>
    <source>
        <strain evidence="9 10">TTM-7</strain>
    </source>
</reference>
<keyword evidence="4 6" id="KW-1133">Transmembrane helix</keyword>
<proteinExistence type="predicted"/>
<name>A0A4Q1CNJ5_9BACT</name>
<dbReference type="InterPro" id="IPR050250">
    <property type="entry name" value="Macrolide_Exporter_MacB"/>
</dbReference>
<dbReference type="RefSeq" id="WP_129130069.1">
    <property type="nucleotide sequence ID" value="NZ_SDHW01000001.1"/>
</dbReference>
<keyword evidence="5 6" id="KW-0472">Membrane</keyword>
<feature type="transmembrane region" description="Helical" evidence="6">
    <location>
        <begin position="350"/>
        <end position="371"/>
    </location>
</feature>
<feature type="transmembrane region" description="Helical" evidence="6">
    <location>
        <begin position="738"/>
        <end position="757"/>
    </location>
</feature>
<dbReference type="GO" id="GO:0022857">
    <property type="term" value="F:transmembrane transporter activity"/>
    <property type="evidence" value="ECO:0007669"/>
    <property type="project" value="TreeGrafter"/>
</dbReference>
<evidence type="ECO:0000256" key="6">
    <source>
        <dbReference type="SAM" id="Phobius"/>
    </source>
</evidence>
<evidence type="ECO:0000313" key="10">
    <source>
        <dbReference type="Proteomes" id="UP000290204"/>
    </source>
</evidence>
<evidence type="ECO:0000256" key="2">
    <source>
        <dbReference type="ARBA" id="ARBA00022475"/>
    </source>
</evidence>
<dbReference type="InterPro" id="IPR025857">
    <property type="entry name" value="MacB_PCD"/>
</dbReference>
<feature type="domain" description="MacB-like periplasmic core" evidence="8">
    <location>
        <begin position="20"/>
        <end position="238"/>
    </location>
</feature>
<comment type="caution">
    <text evidence="9">The sequence shown here is derived from an EMBL/GenBank/DDBJ whole genome shotgun (WGS) entry which is preliminary data.</text>
</comment>
<feature type="transmembrane region" description="Helical" evidence="6">
    <location>
        <begin position="295"/>
        <end position="316"/>
    </location>
</feature>
<dbReference type="Pfam" id="PF12704">
    <property type="entry name" value="MacB_PCD"/>
    <property type="match status" value="1"/>
</dbReference>
<keyword evidence="2" id="KW-1003">Cell membrane</keyword>
<dbReference type="Proteomes" id="UP000290204">
    <property type="component" value="Unassembled WGS sequence"/>
</dbReference>
<dbReference type="AlphaFoldDB" id="A0A4Q1CNJ5"/>
<sequence>MLKNYIKIAWRSLFKNKFHTGINLAGLFIGFTIGIMVLLAVYGQFSYDKSHANRKKIFQAYQVFNRESGSQIGNVFGYPAAPMFKAEVPAIDKATRYLYGSNLVVYKEKEVDISTMLVDEDFLQMFSFPVAKGNAANPLTNLTDVVLTEAAAKRIFGNEDPIGKTIQSPYSGSKLKEMTVVAVLKNFPNNSSLRFDALARIENAGSYASEKNNWDNQHHAVFVMLKENATQEQAEKQLIVCNKKNLPGWYESLKREGAKPDNRGDIFATRLLSLTELHFSPRISGLGNGVNKAEIYVILLVGLLIILIACFNFVNINLANAFTRSREIGVRKCLGAAKEGLFAQLWSESFLLCFVAFVLSMLFAKVLVAVIQQQTGGGMPLAEMMLEPAFLLLAFSLLLFVSFIAGGYPSWLMSKFQVVETLKGKVTLKRKSFIRSALIVVQFVIACIMISCTFIIYQQFKHLQTADLGLNQEYLISIPFHKPENGRKNIEKLRTRLASNPGVLSVSGSHINVGVGLDGSSAKLTNSFGYKGANVTTNINFVDADFLQTFGIKPIEGNDIDVSYAADTLQHVILTESSAKQFNEKQLIGQHILVDSGAPAWNIVAVIPDFHMYSLREKKEPLAMIYTKNTPVRYCFIRTNAQNREAVMDALQREMALLEPGREFKGSFVDENVENWYKQEKMMSFLFSIAAIISIVLSCLGLLAMVLLIIQQRVKEIGVRKVLGADVPTLSFLISKDFLKLVLIAVLIATPISWLAMSKWLESFPYRVKLEWWMFVLVALTAIIIAFVTISFNTVRAATQNPVKSLRTE</sequence>
<dbReference type="EMBL" id="SDHW01000001">
    <property type="protein sequence ID" value="RXK62698.1"/>
    <property type="molecule type" value="Genomic_DNA"/>
</dbReference>
<dbReference type="PANTHER" id="PTHR30572:SF18">
    <property type="entry name" value="ABC-TYPE MACROLIDE FAMILY EXPORT SYSTEM PERMEASE COMPONENT 2"/>
    <property type="match status" value="1"/>
</dbReference>
<feature type="transmembrane region" description="Helical" evidence="6">
    <location>
        <begin position="21"/>
        <end position="45"/>
    </location>
</feature>
<keyword evidence="3 6" id="KW-0812">Transmembrane</keyword>
<gene>
    <name evidence="9" type="ORF">ESA94_06790</name>
</gene>
<evidence type="ECO:0000256" key="4">
    <source>
        <dbReference type="ARBA" id="ARBA00022989"/>
    </source>
</evidence>
<evidence type="ECO:0000256" key="1">
    <source>
        <dbReference type="ARBA" id="ARBA00004651"/>
    </source>
</evidence>
<feature type="domain" description="ABC3 transporter permease C-terminal" evidence="7">
    <location>
        <begin position="689"/>
        <end position="802"/>
    </location>
</feature>
<evidence type="ECO:0000313" key="9">
    <source>
        <dbReference type="EMBL" id="RXK62698.1"/>
    </source>
</evidence>
<feature type="transmembrane region" description="Helical" evidence="6">
    <location>
        <begin position="772"/>
        <end position="795"/>
    </location>
</feature>
<evidence type="ECO:0000259" key="7">
    <source>
        <dbReference type="Pfam" id="PF02687"/>
    </source>
</evidence>
<organism evidence="9 10">
    <name type="scientific">Lacibacter luteus</name>
    <dbReference type="NCBI Taxonomy" id="2508719"/>
    <lineage>
        <taxon>Bacteria</taxon>
        <taxon>Pseudomonadati</taxon>
        <taxon>Bacteroidota</taxon>
        <taxon>Chitinophagia</taxon>
        <taxon>Chitinophagales</taxon>
        <taxon>Chitinophagaceae</taxon>
        <taxon>Lacibacter</taxon>
    </lineage>
</organism>
<evidence type="ECO:0000259" key="8">
    <source>
        <dbReference type="Pfam" id="PF12704"/>
    </source>
</evidence>
<dbReference type="OrthoDB" id="5933722at2"/>
<dbReference type="GO" id="GO:0005886">
    <property type="term" value="C:plasma membrane"/>
    <property type="evidence" value="ECO:0007669"/>
    <property type="project" value="UniProtKB-SubCell"/>
</dbReference>
<evidence type="ECO:0000256" key="3">
    <source>
        <dbReference type="ARBA" id="ARBA00022692"/>
    </source>
</evidence>
<dbReference type="PANTHER" id="PTHR30572">
    <property type="entry name" value="MEMBRANE COMPONENT OF TRANSPORTER-RELATED"/>
    <property type="match status" value="1"/>
</dbReference>